<evidence type="ECO:0000256" key="1">
    <source>
        <dbReference type="ARBA" id="ARBA00023157"/>
    </source>
</evidence>
<dbReference type="InterPro" id="IPR001304">
    <property type="entry name" value="C-type_lectin-like"/>
</dbReference>
<dbReference type="PROSITE" id="PS50041">
    <property type="entry name" value="C_TYPE_LECTIN_2"/>
    <property type="match status" value="2"/>
</dbReference>
<protein>
    <submittedName>
        <fullName evidence="4">Macrophage mannose receptor 1-like</fullName>
    </submittedName>
</protein>
<dbReference type="AlphaFoldDB" id="A0A6J2RPP2"/>
<keyword evidence="1" id="KW-1015">Disulfide bond</keyword>
<evidence type="ECO:0000259" key="2">
    <source>
        <dbReference type="PROSITE" id="PS50041"/>
    </source>
</evidence>
<dbReference type="InParanoid" id="A0A6J2RPP2"/>
<dbReference type="SMART" id="SM00034">
    <property type="entry name" value="CLECT"/>
    <property type="match status" value="2"/>
</dbReference>
<dbReference type="KEGG" id="cgob:115024026"/>
<dbReference type="InterPro" id="IPR016186">
    <property type="entry name" value="C-type_lectin-like/link_sf"/>
</dbReference>
<evidence type="ECO:0000313" key="4">
    <source>
        <dbReference type="RefSeq" id="XP_029311265.1"/>
    </source>
</evidence>
<dbReference type="PANTHER" id="PTHR45784">
    <property type="entry name" value="C-TYPE LECTIN DOMAIN FAMILY 20 MEMBER A-RELATED"/>
    <property type="match status" value="1"/>
</dbReference>
<dbReference type="Proteomes" id="UP000504630">
    <property type="component" value="Chromosome 18"/>
</dbReference>
<dbReference type="GeneID" id="115024026"/>
<dbReference type="PANTHER" id="PTHR45784:SF3">
    <property type="entry name" value="C-TYPE LECTIN DOMAIN FAMILY 4 MEMBER K-LIKE-RELATED"/>
    <property type="match status" value="1"/>
</dbReference>
<dbReference type="SUPFAM" id="SSF56436">
    <property type="entry name" value="C-type lectin-like"/>
    <property type="match status" value="2"/>
</dbReference>
<dbReference type="OrthoDB" id="6369810at2759"/>
<dbReference type="Pfam" id="PF00059">
    <property type="entry name" value="Lectin_C"/>
    <property type="match status" value="2"/>
</dbReference>
<organism evidence="3 4">
    <name type="scientific">Cottoperca gobio</name>
    <name type="common">Frogmouth</name>
    <name type="synonym">Aphritis gobio</name>
    <dbReference type="NCBI Taxonomy" id="56716"/>
    <lineage>
        <taxon>Eukaryota</taxon>
        <taxon>Metazoa</taxon>
        <taxon>Chordata</taxon>
        <taxon>Craniata</taxon>
        <taxon>Vertebrata</taxon>
        <taxon>Euteleostomi</taxon>
        <taxon>Actinopterygii</taxon>
        <taxon>Neopterygii</taxon>
        <taxon>Teleostei</taxon>
        <taxon>Neoteleostei</taxon>
        <taxon>Acanthomorphata</taxon>
        <taxon>Eupercaria</taxon>
        <taxon>Perciformes</taxon>
        <taxon>Notothenioidei</taxon>
        <taxon>Bovichtidae</taxon>
        <taxon>Cottoperca</taxon>
    </lineage>
</organism>
<gene>
    <name evidence="4" type="primary">LOC115024026</name>
</gene>
<feature type="domain" description="C-type lectin" evidence="2">
    <location>
        <begin position="16"/>
        <end position="125"/>
    </location>
</feature>
<keyword evidence="3" id="KW-1185">Reference proteome</keyword>
<proteinExistence type="predicted"/>
<accession>A0A6J2RPP2</accession>
<evidence type="ECO:0000313" key="3">
    <source>
        <dbReference type="Proteomes" id="UP000504630"/>
    </source>
</evidence>
<dbReference type="Gene3D" id="3.10.100.10">
    <property type="entry name" value="Mannose-Binding Protein A, subunit A"/>
    <property type="match status" value="2"/>
</dbReference>
<dbReference type="InterPro" id="IPR018378">
    <property type="entry name" value="C-type_lectin_CS"/>
</dbReference>
<feature type="domain" description="C-type lectin" evidence="2">
    <location>
        <begin position="135"/>
        <end position="238"/>
    </location>
</feature>
<dbReference type="RefSeq" id="XP_029311265.1">
    <property type="nucleotide sequence ID" value="XM_029455405.1"/>
</dbReference>
<dbReference type="InterPro" id="IPR016187">
    <property type="entry name" value="CTDL_fold"/>
</dbReference>
<reference evidence="4" key="1">
    <citation type="submission" date="2025-08" db="UniProtKB">
        <authorList>
            <consortium name="RefSeq"/>
        </authorList>
    </citation>
    <scope>IDENTIFICATION</scope>
</reference>
<name>A0A6J2RPP2_COTGO</name>
<sequence length="309" mass="35517">MVCLQSVISFIVAQQYHFINASLTWYEAQSFCRVKYSDLATVNSMGDNNQLVHTLGSHVTHSWIGLLRGKTGRWMWSDGRGAAHFTKWQDDEPNNSGGNEWCAETSPTGSWNDVQCEEGTGFACYDLQQDGKQRYVFYLARGSWESSQELCRRDHIDLAYVSTEGNHSEIAKQTEKFSKSMWIGLFNDAWMWSDGRQTSFRYWLRGSHHRGDCASVAVSQQGRWGEANCNEKAPFVCHGGLKERKIIIRMTVRSDVDLTDSTLNDALLEKLEMGLRQRKMTDFNLSWRSDNSGRVFRRREDAEKKEDMS</sequence>
<dbReference type="PROSITE" id="PS00615">
    <property type="entry name" value="C_TYPE_LECTIN_1"/>
    <property type="match status" value="1"/>
</dbReference>